<evidence type="ECO:0000313" key="6">
    <source>
        <dbReference type="Proteomes" id="UP001642720"/>
    </source>
</evidence>
<feature type="chain" id="PRO_5046446112" evidence="3">
    <location>
        <begin position="19"/>
        <end position="407"/>
    </location>
</feature>
<dbReference type="InterPro" id="IPR051610">
    <property type="entry name" value="GPI/OXD"/>
</dbReference>
<feature type="compositionally biased region" description="Polar residues" evidence="2">
    <location>
        <begin position="55"/>
        <end position="65"/>
    </location>
</feature>
<dbReference type="Proteomes" id="UP001642720">
    <property type="component" value="Unassembled WGS sequence"/>
</dbReference>
<proteinExistence type="predicted"/>
<sequence length="407" mass="44578">MKALSLSAWALCLIGASAAPGIQQRDGGFSEGQPIGHDGKGGPFSGGTNHELDLQNPNNLGQQSTDNGVVPNLKWSFSDSRTRILKGGWVREQVITDLPASHDVAGAQMHLEKGAIREMHWHRVAEWGIVYAGRIVMSAVDENGNCEVAELGYGDVWYFPKGVAHTVQGLDEENEFLLVFDDGDFDKIGTTFNVDDWIAHTPRSVLAKNFGVDESVFNSLPASDPYIINGTVTKHNVAGYIPALTEARSFVYRTLQHPPEKIGGTGGQVYKIDSTNFPVSKTIAAAVVTLKPGGLRELHWHPNAEEWLYFHKGTAQASVFIGSAAARTFNFRAGDTAVFPDNSGHYIENTSETEDLVWVEIYKSDRVADIPLTQWLALTPPAIVAQTLKVPLEFVEKLKKEKQVLIE</sequence>
<accession>A0ABY2HAX4</accession>
<feature type="region of interest" description="Disordered" evidence="2">
    <location>
        <begin position="24"/>
        <end position="65"/>
    </location>
</feature>
<dbReference type="PANTHER" id="PTHR35848">
    <property type="entry name" value="OXALATE-BINDING PROTEIN"/>
    <property type="match status" value="1"/>
</dbReference>
<dbReference type="GeneID" id="300575068"/>
<feature type="domain" description="Cupin type-1" evidence="4">
    <location>
        <begin position="253"/>
        <end position="396"/>
    </location>
</feature>
<organism evidence="5 6">
    <name type="scientific">Trichoderma ghanense</name>
    <dbReference type="NCBI Taxonomy" id="65468"/>
    <lineage>
        <taxon>Eukaryota</taxon>
        <taxon>Fungi</taxon>
        <taxon>Dikarya</taxon>
        <taxon>Ascomycota</taxon>
        <taxon>Pezizomycotina</taxon>
        <taxon>Sordariomycetes</taxon>
        <taxon>Hypocreomycetidae</taxon>
        <taxon>Hypocreales</taxon>
        <taxon>Hypocreaceae</taxon>
        <taxon>Trichoderma</taxon>
    </lineage>
</organism>
<dbReference type="InterPro" id="IPR014710">
    <property type="entry name" value="RmlC-like_jellyroll"/>
</dbReference>
<dbReference type="NCBIfam" id="TIGR03404">
    <property type="entry name" value="bicupin_oxalic"/>
    <property type="match status" value="1"/>
</dbReference>
<dbReference type="InterPro" id="IPR006045">
    <property type="entry name" value="Cupin_1"/>
</dbReference>
<reference evidence="5 6" key="1">
    <citation type="submission" date="2018-01" db="EMBL/GenBank/DDBJ databases">
        <title>Genome characterization of the sugarcane-associated fungus Trichoderma ghanense CCMA-1212 and their application in lignocelulose bioconversion.</title>
        <authorList>
            <person name="Steindorff A.S."/>
            <person name="Mendes T.D."/>
            <person name="Vilela E.S.D."/>
            <person name="Rodrigues D.S."/>
            <person name="Formighieri E.F."/>
            <person name="Melo I.S."/>
            <person name="Favaro L.C.L."/>
        </authorList>
    </citation>
    <scope>NUCLEOTIDE SEQUENCE [LARGE SCALE GENOMIC DNA]</scope>
    <source>
        <strain evidence="5 6">CCMA-1212</strain>
    </source>
</reference>
<evidence type="ECO:0000256" key="2">
    <source>
        <dbReference type="SAM" id="MobiDB-lite"/>
    </source>
</evidence>
<evidence type="ECO:0000259" key="4">
    <source>
        <dbReference type="SMART" id="SM00835"/>
    </source>
</evidence>
<keyword evidence="1" id="KW-0479">Metal-binding</keyword>
<evidence type="ECO:0000313" key="5">
    <source>
        <dbReference type="EMBL" id="TFB04917.1"/>
    </source>
</evidence>
<dbReference type="InterPro" id="IPR011051">
    <property type="entry name" value="RmlC_Cupin_sf"/>
</dbReference>
<evidence type="ECO:0000256" key="3">
    <source>
        <dbReference type="SAM" id="SignalP"/>
    </source>
</evidence>
<feature type="signal peptide" evidence="3">
    <location>
        <begin position="1"/>
        <end position="18"/>
    </location>
</feature>
<dbReference type="CDD" id="cd20305">
    <property type="entry name" value="cupin_OxDC_C"/>
    <property type="match status" value="1"/>
</dbReference>
<evidence type="ECO:0000256" key="1">
    <source>
        <dbReference type="ARBA" id="ARBA00022723"/>
    </source>
</evidence>
<dbReference type="Gene3D" id="2.60.120.10">
    <property type="entry name" value="Jelly Rolls"/>
    <property type="match status" value="2"/>
</dbReference>
<dbReference type="RefSeq" id="XP_073561118.1">
    <property type="nucleotide sequence ID" value="XM_073700618.1"/>
</dbReference>
<dbReference type="CDD" id="cd20304">
    <property type="entry name" value="cupin_OxDC_N"/>
    <property type="match status" value="1"/>
</dbReference>
<comment type="caution">
    <text evidence="5">The sequence shown here is derived from an EMBL/GenBank/DDBJ whole genome shotgun (WGS) entry which is preliminary data.</text>
</comment>
<dbReference type="Pfam" id="PF00190">
    <property type="entry name" value="Cupin_1"/>
    <property type="match status" value="2"/>
</dbReference>
<keyword evidence="3" id="KW-0732">Signal</keyword>
<dbReference type="PANTHER" id="PTHR35848:SF9">
    <property type="entry name" value="SLL1358 PROTEIN"/>
    <property type="match status" value="1"/>
</dbReference>
<gene>
    <name evidence="5" type="ORF">CCMA1212_003264</name>
</gene>
<dbReference type="EMBL" id="PPTA01000003">
    <property type="protein sequence ID" value="TFB04917.1"/>
    <property type="molecule type" value="Genomic_DNA"/>
</dbReference>
<feature type="domain" description="Cupin type-1" evidence="4">
    <location>
        <begin position="75"/>
        <end position="218"/>
    </location>
</feature>
<keyword evidence="6" id="KW-1185">Reference proteome</keyword>
<protein>
    <submittedName>
        <fullName evidence="5">Oxalate decarboxylase</fullName>
    </submittedName>
</protein>
<name>A0ABY2HAX4_9HYPO</name>
<dbReference type="InterPro" id="IPR017774">
    <property type="entry name" value="Bicupin_oxalate_deCO2ase/Oxase"/>
</dbReference>
<dbReference type="SMART" id="SM00835">
    <property type="entry name" value="Cupin_1"/>
    <property type="match status" value="2"/>
</dbReference>
<dbReference type="SUPFAM" id="SSF51182">
    <property type="entry name" value="RmlC-like cupins"/>
    <property type="match status" value="1"/>
</dbReference>